<name>A0A6M1RS11_9BACT</name>
<proteinExistence type="predicted"/>
<evidence type="ECO:0000313" key="3">
    <source>
        <dbReference type="Proteomes" id="UP000477311"/>
    </source>
</evidence>
<dbReference type="EMBL" id="JAAKYA010000089">
    <property type="protein sequence ID" value="NGO40393.1"/>
    <property type="molecule type" value="Genomic_DNA"/>
</dbReference>
<keyword evidence="3" id="KW-1185">Reference proteome</keyword>
<reference evidence="2 3" key="1">
    <citation type="submission" date="2020-02" db="EMBL/GenBank/DDBJ databases">
        <title>Draft genome sequence of Limisphaera ngatamarikiensis NGM72.4T, a thermophilic Verrucomicrobia grouped in subdivision 3.</title>
        <authorList>
            <person name="Carere C.R."/>
            <person name="Steen J."/>
            <person name="Hugenholtz P."/>
            <person name="Stott M.B."/>
        </authorList>
    </citation>
    <scope>NUCLEOTIDE SEQUENCE [LARGE SCALE GENOMIC DNA]</scope>
    <source>
        <strain evidence="2 3">NGM72.4</strain>
    </source>
</reference>
<feature type="transmembrane region" description="Helical" evidence="1">
    <location>
        <begin position="20"/>
        <end position="42"/>
    </location>
</feature>
<feature type="transmembrane region" description="Helical" evidence="1">
    <location>
        <begin position="54"/>
        <end position="72"/>
    </location>
</feature>
<dbReference type="InterPro" id="IPR032531">
    <property type="entry name" value="DUF4956"/>
</dbReference>
<keyword evidence="1" id="KW-0812">Transmembrane</keyword>
<keyword evidence="1" id="KW-0472">Membrane</keyword>
<feature type="transmembrane region" description="Helical" evidence="1">
    <location>
        <begin position="119"/>
        <end position="138"/>
    </location>
</feature>
<dbReference type="AlphaFoldDB" id="A0A6M1RS11"/>
<accession>A0A6M1RS11</accession>
<sequence length="231" mass="26016">MNELWSLFFGADFSLQPVNVPALLLGLCLAFLAGLSISWTYMTTHAGLSYSRSFVNSLVVIPLIVTVVMQVLNNNLVTAFGLMAVFAIVRFRNVLRDTLDTSYILSVIAVGMACGTQRFSLAVIATLTLVAVMFFLWYTSYGTRHRYDLIVNLHWGRPAAELPYLVRVLERHSRSVHCATRRSDERQQGLDLSYRLLLRDPSRVDDLLNELRALEGVSRLTSLQAQEESEL</sequence>
<organism evidence="2 3">
    <name type="scientific">Limisphaera ngatamarikiensis</name>
    <dbReference type="NCBI Taxonomy" id="1324935"/>
    <lineage>
        <taxon>Bacteria</taxon>
        <taxon>Pseudomonadati</taxon>
        <taxon>Verrucomicrobiota</taxon>
        <taxon>Verrucomicrobiia</taxon>
        <taxon>Limisphaerales</taxon>
        <taxon>Limisphaeraceae</taxon>
        <taxon>Limisphaera</taxon>
    </lineage>
</organism>
<dbReference type="Pfam" id="PF16316">
    <property type="entry name" value="DUF4956"/>
    <property type="match status" value="1"/>
</dbReference>
<evidence type="ECO:0000313" key="2">
    <source>
        <dbReference type="EMBL" id="NGO40393.1"/>
    </source>
</evidence>
<evidence type="ECO:0000256" key="1">
    <source>
        <dbReference type="SAM" id="Phobius"/>
    </source>
</evidence>
<gene>
    <name evidence="2" type="ORF">G4L39_13460</name>
</gene>
<keyword evidence="1" id="KW-1133">Transmembrane helix</keyword>
<feature type="transmembrane region" description="Helical" evidence="1">
    <location>
        <begin position="78"/>
        <end position="95"/>
    </location>
</feature>
<comment type="caution">
    <text evidence="2">The sequence shown here is derived from an EMBL/GenBank/DDBJ whole genome shotgun (WGS) entry which is preliminary data.</text>
</comment>
<dbReference type="Proteomes" id="UP000477311">
    <property type="component" value="Unassembled WGS sequence"/>
</dbReference>
<protein>
    <submittedName>
        <fullName evidence="2">DUF4956 domain-containing protein</fullName>
    </submittedName>
</protein>
<dbReference type="RefSeq" id="WP_205881020.1">
    <property type="nucleotide sequence ID" value="NZ_JAAKYA010000089.1"/>
</dbReference>